<feature type="transmembrane region" description="Helical" evidence="1">
    <location>
        <begin position="118"/>
        <end position="138"/>
    </location>
</feature>
<dbReference type="EMBL" id="JMFG01000011">
    <property type="protein sequence ID" value="KDA54197.1"/>
    <property type="molecule type" value="Genomic_DNA"/>
</dbReference>
<organism evidence="2 3">
    <name type="scientific">Thermoanaerobaculum aquaticum</name>
    <dbReference type="NCBI Taxonomy" id="1312852"/>
    <lineage>
        <taxon>Bacteria</taxon>
        <taxon>Pseudomonadati</taxon>
        <taxon>Acidobacteriota</taxon>
        <taxon>Thermoanaerobaculia</taxon>
        <taxon>Thermoanaerobaculales</taxon>
        <taxon>Thermoanaerobaculaceae</taxon>
        <taxon>Thermoanaerobaculum</taxon>
    </lineage>
</organism>
<feature type="transmembrane region" description="Helical" evidence="1">
    <location>
        <begin position="89"/>
        <end position="106"/>
    </location>
</feature>
<keyword evidence="3" id="KW-1185">Reference proteome</keyword>
<feature type="transmembrane region" description="Helical" evidence="1">
    <location>
        <begin position="59"/>
        <end position="77"/>
    </location>
</feature>
<keyword evidence="1" id="KW-1133">Transmembrane helix</keyword>
<sequence>MAVSRKSGNSRQLRGLIFLAACCFLAFFLSLPLYVRLQHCAYTEPNALLRRFSYLLTNWSWFCTLLFSGIFGISRLVKIDDVNRTKLSLVFFGPALFYLVLRQYPADGIWTFERLAGALLVLGMFLGSLWVVLIRPIWRPDEEEDKRDLEG</sequence>
<dbReference type="AlphaFoldDB" id="A0A062XNN1"/>
<dbReference type="STRING" id="1312852.EG19_01120"/>
<keyword evidence="1" id="KW-0812">Transmembrane</keyword>
<comment type="caution">
    <text evidence="2">The sequence shown here is derived from an EMBL/GenBank/DDBJ whole genome shotgun (WGS) entry which is preliminary data.</text>
</comment>
<accession>A0A062XNN1</accession>
<gene>
    <name evidence="2" type="ORF">EG19_01120</name>
</gene>
<protein>
    <submittedName>
        <fullName evidence="2">Uncharacterized protein</fullName>
    </submittedName>
</protein>
<dbReference type="Proteomes" id="UP000027284">
    <property type="component" value="Unassembled WGS sequence"/>
</dbReference>
<reference evidence="2 3" key="1">
    <citation type="submission" date="2014-04" db="EMBL/GenBank/DDBJ databases">
        <title>The Genome Sequence of Thermoanaerobaculum aquaticum MP-01, The First Cultivated Group 23 Acidobacterium.</title>
        <authorList>
            <person name="Stamps B.W."/>
            <person name="Losey N.A."/>
            <person name="Lawson P.A."/>
            <person name="Stevenson B.S."/>
        </authorList>
    </citation>
    <scope>NUCLEOTIDE SEQUENCE [LARGE SCALE GENOMIC DNA]</scope>
    <source>
        <strain evidence="2 3">MP-01</strain>
    </source>
</reference>
<evidence type="ECO:0000313" key="3">
    <source>
        <dbReference type="Proteomes" id="UP000027284"/>
    </source>
</evidence>
<evidence type="ECO:0000256" key="1">
    <source>
        <dbReference type="SAM" id="Phobius"/>
    </source>
</evidence>
<proteinExistence type="predicted"/>
<keyword evidence="1" id="KW-0472">Membrane</keyword>
<name>A0A062XNN1_9BACT</name>
<evidence type="ECO:0000313" key="2">
    <source>
        <dbReference type="EMBL" id="KDA54197.1"/>
    </source>
</evidence>